<dbReference type="GO" id="GO:0005789">
    <property type="term" value="C:endoplasmic reticulum membrane"/>
    <property type="evidence" value="ECO:0007669"/>
    <property type="project" value="UniProtKB-SubCell"/>
</dbReference>
<dbReference type="EC" id="2.7.1.108" evidence="3"/>
<keyword evidence="9 11" id="KW-0472">Membrane</keyword>
<dbReference type="InterPro" id="IPR032974">
    <property type="entry name" value="Polypren_kinase"/>
</dbReference>
<feature type="transmembrane region" description="Helical" evidence="11">
    <location>
        <begin position="785"/>
        <end position="805"/>
    </location>
</feature>
<gene>
    <name evidence="12" type="ORF">AOQ84DRAFT_44149</name>
</gene>
<keyword evidence="13" id="KW-1185">Reference proteome</keyword>
<feature type="transmembrane region" description="Helical" evidence="11">
    <location>
        <begin position="260"/>
        <end position="282"/>
    </location>
</feature>
<evidence type="ECO:0000256" key="6">
    <source>
        <dbReference type="ARBA" id="ARBA00022777"/>
    </source>
</evidence>
<evidence type="ECO:0000256" key="8">
    <source>
        <dbReference type="ARBA" id="ARBA00022989"/>
    </source>
</evidence>
<evidence type="ECO:0000256" key="7">
    <source>
        <dbReference type="ARBA" id="ARBA00022824"/>
    </source>
</evidence>
<evidence type="ECO:0000313" key="13">
    <source>
        <dbReference type="Proteomes" id="UP000250140"/>
    </source>
</evidence>
<dbReference type="GO" id="GO:0004168">
    <property type="term" value="F:dolichol kinase activity"/>
    <property type="evidence" value="ECO:0007669"/>
    <property type="project" value="UniProtKB-EC"/>
</dbReference>
<feature type="transmembrane region" description="Helical" evidence="11">
    <location>
        <begin position="219"/>
        <end position="239"/>
    </location>
</feature>
<evidence type="ECO:0000256" key="10">
    <source>
        <dbReference type="SAM" id="MobiDB-lite"/>
    </source>
</evidence>
<evidence type="ECO:0000256" key="5">
    <source>
        <dbReference type="ARBA" id="ARBA00022692"/>
    </source>
</evidence>
<keyword evidence="7" id="KW-0256">Endoplasmic reticulum</keyword>
<evidence type="ECO:0000256" key="1">
    <source>
        <dbReference type="ARBA" id="ARBA00004477"/>
    </source>
</evidence>
<dbReference type="OrthoDB" id="377083at2759"/>
<evidence type="ECO:0000256" key="11">
    <source>
        <dbReference type="SAM" id="Phobius"/>
    </source>
</evidence>
<dbReference type="Proteomes" id="UP000250140">
    <property type="component" value="Unassembled WGS sequence"/>
</dbReference>
<feature type="region of interest" description="Disordered" evidence="10">
    <location>
        <begin position="1"/>
        <end position="141"/>
    </location>
</feature>
<name>A0A8E2F0Z4_9PEZI</name>
<evidence type="ECO:0000256" key="4">
    <source>
        <dbReference type="ARBA" id="ARBA00022679"/>
    </source>
</evidence>
<keyword evidence="6" id="KW-0418">Kinase</keyword>
<dbReference type="PANTHER" id="PTHR13205">
    <property type="entry name" value="TRANSMEMBRANE PROTEIN 15-RELATED"/>
    <property type="match status" value="1"/>
</dbReference>
<sequence length="939" mass="104177">MSTDLKSPEPPDTRSEQGDASDVDALGLLRRSPHPYHRRQPELRSINQSSESSSNDFVQQYALTSSKPGSDRDRTISDDDARTRRKASRTPSDSGTEADDEGYSFVRALPAPPIRPRKGLRDLRGSGPDAGASPLLTPSQVDEEGRKFLPEYFKSSKEGFDGPSPTDEEARAARQKYLKRRRAELIRRTTETGLLGIVGLLAINGCSSRKILQWHRVELVSHIMVFCTLVLFYPLRLLNYSRQNSTTPNRRLRQRIRIPVAFDPAPILYPVFIPVLVSLSLLPTFQRVLLPNVILSLATLPSQLIPHAGCGNGFCTGHWFISIIPLIASQNTEWPSKLFPPKPYMLKTPPPEGLDPEVLVSLFALHQTLLPPLHYLTTTSLLPAELHLLSISLINVLLLAESPQMVILATLIWLGSLGLFVSCGQILKWGVALARIPRWRFRRAGQIIKARQSFIQVLNNGLKNRRVLGINRRRDVPESDADDDPVLVNNHRKRKGSLRLDILDSARRAFPATNDAETRSAVEQSRTNPFPAHEEINDAKTSTRKRRNTLPNLGEAHVMSRHTSATRHKRSKSSIAQSFLSLTPTQAAVRKWLYAGYVYLIMLTLTLGPIRYFIGKYALHGCEPFGWAVGYLFGNIQPMRFWIINWDLEQWIALPPMRDPAESPRANSLGRAEYLRRYIIGEANTRLLLCGYCVTILGIGMAVVLRLSSFVEVDTRRKVFHGMMVAMLLPTIYVDPAFVALALVLVLSIFLLLDLLRASQLPPLSKPLAYFLTPYVDGRDLKGPVVISHIFLLIGCATPLWLSLAGISRTGARPWEGWEVASRDVSMVAGVVCVGMGDAAASLIGRRYGRHKWPWAGGKSLEGSVAFAIAVTLGLAFGKAWLSFGQWDDNGVGDSWALTLAKAAFSACGASLNEAVLTGGNDNVIVPVVLWLLVRGVRL</sequence>
<feature type="compositionally biased region" description="Polar residues" evidence="10">
    <location>
        <begin position="55"/>
        <end position="68"/>
    </location>
</feature>
<dbReference type="AlphaFoldDB" id="A0A8E2F0Z4"/>
<dbReference type="EMBL" id="KV749684">
    <property type="protein sequence ID" value="OCL08273.1"/>
    <property type="molecule type" value="Genomic_DNA"/>
</dbReference>
<feature type="transmembrane region" description="Helical" evidence="11">
    <location>
        <begin position="687"/>
        <end position="711"/>
    </location>
</feature>
<feature type="transmembrane region" description="Helical" evidence="11">
    <location>
        <begin position="865"/>
        <end position="884"/>
    </location>
</feature>
<feature type="transmembrane region" description="Helical" evidence="11">
    <location>
        <begin position="406"/>
        <end position="427"/>
    </location>
</feature>
<evidence type="ECO:0000256" key="2">
    <source>
        <dbReference type="ARBA" id="ARBA00010794"/>
    </source>
</evidence>
<evidence type="ECO:0000256" key="9">
    <source>
        <dbReference type="ARBA" id="ARBA00023136"/>
    </source>
</evidence>
<reference evidence="12 13" key="1">
    <citation type="journal article" date="2016" name="Nat. Commun.">
        <title>Ectomycorrhizal ecology is imprinted in the genome of the dominant symbiotic fungus Cenococcum geophilum.</title>
        <authorList>
            <consortium name="DOE Joint Genome Institute"/>
            <person name="Peter M."/>
            <person name="Kohler A."/>
            <person name="Ohm R.A."/>
            <person name="Kuo A."/>
            <person name="Krutzmann J."/>
            <person name="Morin E."/>
            <person name="Arend M."/>
            <person name="Barry K.W."/>
            <person name="Binder M."/>
            <person name="Choi C."/>
            <person name="Clum A."/>
            <person name="Copeland A."/>
            <person name="Grisel N."/>
            <person name="Haridas S."/>
            <person name="Kipfer T."/>
            <person name="LaButti K."/>
            <person name="Lindquist E."/>
            <person name="Lipzen A."/>
            <person name="Maire R."/>
            <person name="Meier B."/>
            <person name="Mihaltcheva S."/>
            <person name="Molinier V."/>
            <person name="Murat C."/>
            <person name="Poggeler S."/>
            <person name="Quandt C.A."/>
            <person name="Sperisen C."/>
            <person name="Tritt A."/>
            <person name="Tisserant E."/>
            <person name="Crous P.W."/>
            <person name="Henrissat B."/>
            <person name="Nehls U."/>
            <person name="Egli S."/>
            <person name="Spatafora J.W."/>
            <person name="Grigoriev I.V."/>
            <person name="Martin F.M."/>
        </authorList>
    </citation>
    <scope>NUCLEOTIDE SEQUENCE [LARGE SCALE GENOMIC DNA]</scope>
    <source>
        <strain evidence="12 13">CBS 207.34</strain>
    </source>
</reference>
<keyword evidence="4" id="KW-0808">Transferase</keyword>
<feature type="transmembrane region" description="Helical" evidence="11">
    <location>
        <begin position="731"/>
        <end position="756"/>
    </location>
</feature>
<keyword evidence="5 11" id="KW-0812">Transmembrane</keyword>
<feature type="transmembrane region" description="Helical" evidence="11">
    <location>
        <begin position="592"/>
        <end position="614"/>
    </location>
</feature>
<comment type="subcellular location">
    <subcellularLocation>
        <location evidence="1">Endoplasmic reticulum membrane</location>
        <topology evidence="1">Multi-pass membrane protein</topology>
    </subcellularLocation>
</comment>
<organism evidence="12 13">
    <name type="scientific">Glonium stellatum</name>
    <dbReference type="NCBI Taxonomy" id="574774"/>
    <lineage>
        <taxon>Eukaryota</taxon>
        <taxon>Fungi</taxon>
        <taxon>Dikarya</taxon>
        <taxon>Ascomycota</taxon>
        <taxon>Pezizomycotina</taxon>
        <taxon>Dothideomycetes</taxon>
        <taxon>Pleosporomycetidae</taxon>
        <taxon>Gloniales</taxon>
        <taxon>Gloniaceae</taxon>
        <taxon>Glonium</taxon>
    </lineage>
</organism>
<feature type="compositionally biased region" description="Basic and acidic residues" evidence="10">
    <location>
        <begin position="1"/>
        <end position="17"/>
    </location>
</feature>
<evidence type="ECO:0000313" key="12">
    <source>
        <dbReference type="EMBL" id="OCL08273.1"/>
    </source>
</evidence>
<feature type="compositionally biased region" description="Basic and acidic residues" evidence="10">
    <location>
        <begin position="69"/>
        <end position="82"/>
    </location>
</feature>
<proteinExistence type="inferred from homology"/>
<feature type="transmembrane region" description="Helical" evidence="11">
    <location>
        <begin position="825"/>
        <end position="844"/>
    </location>
</feature>
<comment type="similarity">
    <text evidence="2">Belongs to the polyprenol kinase family.</text>
</comment>
<protein>
    <recommendedName>
        <fullName evidence="3">dolichol kinase</fullName>
        <ecNumber evidence="3">2.7.1.108</ecNumber>
    </recommendedName>
</protein>
<keyword evidence="8 11" id="KW-1133">Transmembrane helix</keyword>
<accession>A0A8E2F0Z4</accession>
<evidence type="ECO:0000256" key="3">
    <source>
        <dbReference type="ARBA" id="ARBA00012132"/>
    </source>
</evidence>
<dbReference type="GO" id="GO:0043048">
    <property type="term" value="P:dolichyl monophosphate biosynthetic process"/>
    <property type="evidence" value="ECO:0007669"/>
    <property type="project" value="TreeGrafter"/>
</dbReference>
<dbReference type="PANTHER" id="PTHR13205:SF15">
    <property type="entry name" value="DOLICHOL KINASE"/>
    <property type="match status" value="1"/>
</dbReference>